<keyword evidence="8" id="KW-1185">Reference proteome</keyword>
<comment type="subcellular location">
    <subcellularLocation>
        <location evidence="1">Membrane</location>
        <topology evidence="1">Multi-pass membrane protein</topology>
    </subcellularLocation>
</comment>
<dbReference type="Pfam" id="PF04632">
    <property type="entry name" value="FUSC"/>
    <property type="match status" value="1"/>
</dbReference>
<keyword evidence="4 6" id="KW-0472">Membrane</keyword>
<dbReference type="Proteomes" id="UP000242180">
    <property type="component" value="Unassembled WGS sequence"/>
</dbReference>
<evidence type="ECO:0000313" key="8">
    <source>
        <dbReference type="Proteomes" id="UP000242180"/>
    </source>
</evidence>
<feature type="transmembrane region" description="Helical" evidence="6">
    <location>
        <begin position="894"/>
        <end position="911"/>
    </location>
</feature>
<evidence type="ECO:0000313" key="7">
    <source>
        <dbReference type="EMBL" id="ORZ00150.1"/>
    </source>
</evidence>
<dbReference type="OMA" id="INEHFRH"/>
<evidence type="ECO:0000256" key="4">
    <source>
        <dbReference type="ARBA" id="ARBA00023136"/>
    </source>
</evidence>
<feature type="transmembrane region" description="Helical" evidence="6">
    <location>
        <begin position="285"/>
        <end position="307"/>
    </location>
</feature>
<feature type="transmembrane region" description="Helical" evidence="6">
    <location>
        <begin position="254"/>
        <end position="279"/>
    </location>
</feature>
<dbReference type="GO" id="GO:0022857">
    <property type="term" value="F:transmembrane transporter activity"/>
    <property type="evidence" value="ECO:0007669"/>
    <property type="project" value="InterPro"/>
</dbReference>
<accession>A0A1X2HLA6</accession>
<gene>
    <name evidence="7" type="ORF">BCR43DRAFT_484752</name>
</gene>
<dbReference type="EMBL" id="MCGN01000002">
    <property type="protein sequence ID" value="ORZ00150.1"/>
    <property type="molecule type" value="Genomic_DNA"/>
</dbReference>
<dbReference type="InterPro" id="IPR052430">
    <property type="entry name" value="IVT-Associated"/>
</dbReference>
<evidence type="ECO:0000256" key="2">
    <source>
        <dbReference type="ARBA" id="ARBA00022692"/>
    </source>
</evidence>
<dbReference type="InParanoid" id="A0A1X2HLA6"/>
<feature type="region of interest" description="Disordered" evidence="5">
    <location>
        <begin position="1174"/>
        <end position="1194"/>
    </location>
</feature>
<evidence type="ECO:0000256" key="1">
    <source>
        <dbReference type="ARBA" id="ARBA00004141"/>
    </source>
</evidence>
<keyword evidence="3 6" id="KW-1133">Transmembrane helix</keyword>
<name>A0A1X2HLA6_SYNRA</name>
<dbReference type="InterPro" id="IPR006726">
    <property type="entry name" value="PHBA_efflux_AaeB/fusaric-R"/>
</dbReference>
<feature type="transmembrane region" description="Helical" evidence="6">
    <location>
        <begin position="756"/>
        <end position="777"/>
    </location>
</feature>
<protein>
    <submittedName>
        <fullName evidence="7">Fusaric acid resistance protein-like-domain-containing protein</fullName>
    </submittedName>
</protein>
<reference evidence="7 8" key="1">
    <citation type="submission" date="2016-07" db="EMBL/GenBank/DDBJ databases">
        <title>Pervasive Adenine N6-methylation of Active Genes in Fungi.</title>
        <authorList>
            <consortium name="DOE Joint Genome Institute"/>
            <person name="Mondo S.J."/>
            <person name="Dannebaum R.O."/>
            <person name="Kuo R.C."/>
            <person name="Labutti K."/>
            <person name="Haridas S."/>
            <person name="Kuo A."/>
            <person name="Salamov A."/>
            <person name="Ahrendt S.R."/>
            <person name="Lipzen A."/>
            <person name="Sullivan W."/>
            <person name="Andreopoulos W.B."/>
            <person name="Clum A."/>
            <person name="Lindquist E."/>
            <person name="Daum C."/>
            <person name="Ramamoorthy G.K."/>
            <person name="Gryganskyi A."/>
            <person name="Culley D."/>
            <person name="Magnuson J.K."/>
            <person name="James T.Y."/>
            <person name="O'Malley M.A."/>
            <person name="Stajich J.E."/>
            <person name="Spatafora J.W."/>
            <person name="Visel A."/>
            <person name="Grigoriev I.V."/>
        </authorList>
    </citation>
    <scope>NUCLEOTIDE SEQUENCE [LARGE SCALE GENOMIC DNA]</scope>
    <source>
        <strain evidence="7 8">NRRL 2496</strain>
    </source>
</reference>
<comment type="caution">
    <text evidence="7">The sequence shown here is derived from an EMBL/GenBank/DDBJ whole genome shotgun (WGS) entry which is preliminary data.</text>
</comment>
<sequence length="1194" mass="135529">MDSLGEYGMSQSCSCHLAGRPPCAQHLPIYNPTTMARSIPRNATTSTMPRSFLEGSSVQSYHTAAAGTPQHYYGSSYYPYYGSSRSNAQLAKSPTSYDALSEDYYGNHYEVVLDDGTRQKRSVSLSTLPMLDSRRCASNDYFSPSHPYHAPTETTALLGKARPPPLTIPYDSSDDEEEDIHPSRWLHRLRAYLHLTDKQKMVLKCSLAYFLGSLFTYNPTLNRVIGGASTSSHVVATVTVFFNPAKTIGGMVEAAGFGLFYGIVALLLCLLSMASTVALIQRDMYVQSCIVTLGFWLTGSAFVINYFKSRINTPSIRTASSLAFIILFPVMVREASTNMAEFNTTKIEQTFTIVLIGTALSVAVCLFAWPRLATHKLRRDIDATLMSVRVLLKLLTKTFLLDADLPEFTANKQLETAITAHQTSFTALQASLKDAKLEFFDWDMQRHAQDYDHAVESLQRLAQHMGGLRSSCGLQFEAMKQDEQPIHVRADAQRRKMEHELKREHTLEQVMTPVAMQREVSSTSVRQHPYDLGPVPESPLEGLDQEQEEGALVQFIRTIRPPLKSLAYTCKQTIAHLQTRFTGQATARTPSLALLKQNLTEAMALFETSQQHALIHMYRRSRQKSRSRQPSWSMDANQLHSQLMKQFPAEDVFLVYFFVFSMLEFTKELVCFVEHVQAIFDEEGRRHFGLRQFFRCLLGNERTAQDDLPPKDDTFVPNNHNTSNTLQTPSPTTRVRKFFLQLWGFFSLFRRHNVRYAIKATLASVAIASLAFIPATQAYFKEFRMEWCIITVMAVMSPTIGATNQVAVLRVLATVLGCVVGALVYIMFSGSPVLLTFVTWMFSVPCFWMILNHKHGRFGQFALLAYNLVVLYNYNHRETIVIGDVFELAWKRCVAVSLGVIIGLFVTAYIWPYEARKELRKGLSDFLLQLSWLYKQLVSVYTEDTQKDDYAILIDQFFGEREPAILSAQEREALAHRNAIRARQFQRAELALQVSLVELRELLKHAPNEPRLKGPFPVKAYAAMLRCCQSILDKFLSMRIVILKDVWALHVRRSLMRPASEEWMEMAGNILLYFYLLASALQLKTPLPPYLPPAEKARELLIAKLEHVLQQPHEHHDDEGDGYMVYYAYVVMMESIIKELNELGEHMKGLYGALVPADQWQRCFGLLRDTPGYPSPYPHPHSHSHSHTQPTSHA</sequence>
<feature type="compositionally biased region" description="Polar residues" evidence="5">
    <location>
        <begin position="716"/>
        <end position="729"/>
    </location>
</feature>
<dbReference type="PANTHER" id="PTHR47804:SF1">
    <property type="entry name" value="DUF2421 DOMAIN-CONTAINING PROTEIN"/>
    <property type="match status" value="1"/>
</dbReference>
<dbReference type="OrthoDB" id="68611at2759"/>
<organism evidence="7 8">
    <name type="scientific">Syncephalastrum racemosum</name>
    <name type="common">Filamentous fungus</name>
    <dbReference type="NCBI Taxonomy" id="13706"/>
    <lineage>
        <taxon>Eukaryota</taxon>
        <taxon>Fungi</taxon>
        <taxon>Fungi incertae sedis</taxon>
        <taxon>Mucoromycota</taxon>
        <taxon>Mucoromycotina</taxon>
        <taxon>Mucoromycetes</taxon>
        <taxon>Mucorales</taxon>
        <taxon>Syncephalastraceae</taxon>
        <taxon>Syncephalastrum</taxon>
    </lineage>
</organism>
<dbReference type="AlphaFoldDB" id="A0A1X2HLA6"/>
<dbReference type="STRING" id="13706.A0A1X2HLA6"/>
<feature type="transmembrane region" description="Helical" evidence="6">
    <location>
        <begin position="858"/>
        <end position="874"/>
    </location>
</feature>
<feature type="transmembrane region" description="Helical" evidence="6">
    <location>
        <begin position="351"/>
        <end position="369"/>
    </location>
</feature>
<evidence type="ECO:0000256" key="3">
    <source>
        <dbReference type="ARBA" id="ARBA00022989"/>
    </source>
</evidence>
<feature type="region of interest" description="Disordered" evidence="5">
    <location>
        <begin position="708"/>
        <end position="729"/>
    </location>
</feature>
<keyword evidence="2 6" id="KW-0812">Transmembrane</keyword>
<evidence type="ECO:0000256" key="5">
    <source>
        <dbReference type="SAM" id="MobiDB-lite"/>
    </source>
</evidence>
<feature type="transmembrane region" description="Helical" evidence="6">
    <location>
        <begin position="224"/>
        <end position="242"/>
    </location>
</feature>
<feature type="transmembrane region" description="Helical" evidence="6">
    <location>
        <begin position="314"/>
        <end position="331"/>
    </location>
</feature>
<evidence type="ECO:0000256" key="6">
    <source>
        <dbReference type="SAM" id="Phobius"/>
    </source>
</evidence>
<proteinExistence type="predicted"/>
<dbReference type="GO" id="GO:0005886">
    <property type="term" value="C:plasma membrane"/>
    <property type="evidence" value="ECO:0007669"/>
    <property type="project" value="InterPro"/>
</dbReference>
<dbReference type="PANTHER" id="PTHR47804">
    <property type="entry name" value="60S RIBOSOMAL PROTEIN L19"/>
    <property type="match status" value="1"/>
</dbReference>